<dbReference type="GO" id="GO:0004190">
    <property type="term" value="F:aspartic-type endopeptidase activity"/>
    <property type="evidence" value="ECO:0007669"/>
    <property type="project" value="InterPro"/>
</dbReference>
<evidence type="ECO:0000313" key="4">
    <source>
        <dbReference type="EMBL" id="KAF4654954.1"/>
    </source>
</evidence>
<feature type="domain" description="Peptidase A1" evidence="3">
    <location>
        <begin position="28"/>
        <end position="382"/>
    </location>
</feature>
<organism evidence="4 5">
    <name type="scientific">Perkinsus olseni</name>
    <name type="common">Perkinsus atlanticus</name>
    <dbReference type="NCBI Taxonomy" id="32597"/>
    <lineage>
        <taxon>Eukaryota</taxon>
        <taxon>Sar</taxon>
        <taxon>Alveolata</taxon>
        <taxon>Perkinsozoa</taxon>
        <taxon>Perkinsea</taxon>
        <taxon>Perkinsida</taxon>
        <taxon>Perkinsidae</taxon>
        <taxon>Perkinsus</taxon>
    </lineage>
</organism>
<dbReference type="InterPro" id="IPR001969">
    <property type="entry name" value="Aspartic_peptidase_AS"/>
</dbReference>
<comment type="caution">
    <text evidence="4">The sequence shown here is derived from an EMBL/GenBank/DDBJ whole genome shotgun (WGS) entry which is preliminary data.</text>
</comment>
<dbReference type="Proteomes" id="UP000572268">
    <property type="component" value="Unassembled WGS sequence"/>
</dbReference>
<dbReference type="PROSITE" id="PS51767">
    <property type="entry name" value="PEPTIDASE_A1"/>
    <property type="match status" value="1"/>
</dbReference>
<name>A0A7J6L6W7_PEROL</name>
<dbReference type="PROSITE" id="PS00141">
    <property type="entry name" value="ASP_PROTEASE"/>
    <property type="match status" value="1"/>
</dbReference>
<proteinExistence type="predicted"/>
<evidence type="ECO:0000259" key="3">
    <source>
        <dbReference type="PROSITE" id="PS51767"/>
    </source>
</evidence>
<evidence type="ECO:0000256" key="1">
    <source>
        <dbReference type="SAM" id="MobiDB-lite"/>
    </source>
</evidence>
<dbReference type="GO" id="GO:0006508">
    <property type="term" value="P:proteolysis"/>
    <property type="evidence" value="ECO:0007669"/>
    <property type="project" value="InterPro"/>
</dbReference>
<dbReference type="AlphaFoldDB" id="A0A7J6L6W7"/>
<accession>A0A7J6L6W7</accession>
<evidence type="ECO:0000256" key="2">
    <source>
        <dbReference type="SAM" id="SignalP"/>
    </source>
</evidence>
<gene>
    <name evidence="4" type="ORF">FOL46_008449</name>
</gene>
<dbReference type="SUPFAM" id="SSF50630">
    <property type="entry name" value="Acid proteases"/>
    <property type="match status" value="1"/>
</dbReference>
<feature type="signal peptide" evidence="2">
    <location>
        <begin position="1"/>
        <end position="20"/>
    </location>
</feature>
<keyword evidence="2" id="KW-0732">Signal</keyword>
<evidence type="ECO:0000313" key="5">
    <source>
        <dbReference type="Proteomes" id="UP000572268"/>
    </source>
</evidence>
<reference evidence="4 5" key="1">
    <citation type="submission" date="2020-04" db="EMBL/GenBank/DDBJ databases">
        <title>Perkinsus olseni comparative genomics.</title>
        <authorList>
            <person name="Bogema D.R."/>
        </authorList>
    </citation>
    <scope>NUCLEOTIDE SEQUENCE [LARGE SCALE GENOMIC DNA]</scope>
    <source>
        <strain evidence="4">ATCC PRA-31</strain>
    </source>
</reference>
<feature type="chain" id="PRO_5029672337" description="Peptidase A1 domain-containing protein" evidence="2">
    <location>
        <begin position="21"/>
        <end position="417"/>
    </location>
</feature>
<protein>
    <recommendedName>
        <fullName evidence="3">Peptidase A1 domain-containing protein</fullName>
    </recommendedName>
</protein>
<dbReference type="InterPro" id="IPR033121">
    <property type="entry name" value="PEPTIDASE_A1"/>
</dbReference>
<sequence>MTRIFPSIATVIVLIALAKAEPLSLPLQEGNVTLVLDGQALPFEVTSGTGRSFAFYGPQYERVYGSDSCETSYYKCYFCPKENPCKDIFERKKWTAEFEDGVYHYVEHNVTLDIGSSTDVWMRRVPNFTIGLVVHFPTPYVRAPMPLLGLSFGRRDIPETFLEQLKRRQVVSTLSYSLHASEQGPEISGTLTLGDDSEMTDSSYVGFSEDVFVDGLQMAARLGPLTLFDSVGNQLRRPHKRTRPESALLDSGSAVTYIFEEEFNAVMDVTWKSLKKAKTDLKIKKKNLECKGTESDGIAEAQMIRKEAVPYLPTLEYQIGNEPRTVNISMEPKHYVHSCGEVCCQMNIAPLSDFFGTTIFGHSLFRAYDVKVEHSSKRIYFSPGQRPPRPTAPPQSAGTRSTTKRQKFLIRSLTLRS</sequence>
<dbReference type="InterPro" id="IPR021109">
    <property type="entry name" value="Peptidase_aspartic_dom_sf"/>
</dbReference>
<dbReference type="EMBL" id="JABANN010000678">
    <property type="protein sequence ID" value="KAF4654954.1"/>
    <property type="molecule type" value="Genomic_DNA"/>
</dbReference>
<dbReference type="Gene3D" id="2.40.70.10">
    <property type="entry name" value="Acid Proteases"/>
    <property type="match status" value="1"/>
</dbReference>
<feature type="region of interest" description="Disordered" evidence="1">
    <location>
        <begin position="379"/>
        <end position="405"/>
    </location>
</feature>